<evidence type="ECO:0000256" key="5">
    <source>
        <dbReference type="ARBA" id="ARBA00022970"/>
    </source>
</evidence>
<dbReference type="PROSITE" id="PS50893">
    <property type="entry name" value="ABC_TRANSPORTER_2"/>
    <property type="match status" value="1"/>
</dbReference>
<comment type="similarity">
    <text evidence="1">Belongs to the ABC transporter superfamily.</text>
</comment>
<evidence type="ECO:0000256" key="1">
    <source>
        <dbReference type="ARBA" id="ARBA00005417"/>
    </source>
</evidence>
<dbReference type="PANTHER" id="PTHR43820:SF4">
    <property type="entry name" value="HIGH-AFFINITY BRANCHED-CHAIN AMINO ACID TRANSPORT ATP-BINDING PROTEIN LIVF"/>
    <property type="match status" value="1"/>
</dbReference>
<dbReference type="CDD" id="cd03224">
    <property type="entry name" value="ABC_TM1139_LivF_branched"/>
    <property type="match status" value="1"/>
</dbReference>
<gene>
    <name evidence="7" type="ORF">NBZ79_17735</name>
</gene>
<sequence>MDKILSVKGLSSGYKNLKVLHNIDMDVERGSITAIIGPNGHGKSTLLKAISGLLPTLSGEILFDGAAVPASAPDRARIGLVLVPQGDQLFSSMTVEENLMMGSFSRKNARAIRQTLHEVYDLFPRLLERRQQRANSLSGGERRMVGIGRGMMADGQMMMIDEPSLGLAPLIIEQIYDALGHLAGGQKSILVVEENPSRVAKVASAFHLMDGGDFAWNGSAEELANSGDILKTYLGG</sequence>
<dbReference type="Gene3D" id="3.40.50.300">
    <property type="entry name" value="P-loop containing nucleotide triphosphate hydrolases"/>
    <property type="match status" value="1"/>
</dbReference>
<dbReference type="InterPro" id="IPR027417">
    <property type="entry name" value="P-loop_NTPase"/>
</dbReference>
<protein>
    <submittedName>
        <fullName evidence="7">ABC transporter ATP-binding protein</fullName>
    </submittedName>
</protein>
<dbReference type="Proteomes" id="UP001056291">
    <property type="component" value="Chromosome"/>
</dbReference>
<evidence type="ECO:0000313" key="8">
    <source>
        <dbReference type="Proteomes" id="UP001056291"/>
    </source>
</evidence>
<dbReference type="InterPro" id="IPR052156">
    <property type="entry name" value="BCAA_Transport_ATP-bd_LivF"/>
</dbReference>
<dbReference type="RefSeq" id="WP_251933988.1">
    <property type="nucleotide sequence ID" value="NZ_CP098747.1"/>
</dbReference>
<keyword evidence="4 7" id="KW-0067">ATP-binding</keyword>
<proteinExistence type="inferred from homology"/>
<organism evidence="7 8">
    <name type="scientific">Sneathiella marina</name>
    <dbReference type="NCBI Taxonomy" id="2950108"/>
    <lineage>
        <taxon>Bacteria</taxon>
        <taxon>Pseudomonadati</taxon>
        <taxon>Pseudomonadota</taxon>
        <taxon>Alphaproteobacteria</taxon>
        <taxon>Sneathiellales</taxon>
        <taxon>Sneathiellaceae</taxon>
        <taxon>Sneathiella</taxon>
    </lineage>
</organism>
<feature type="domain" description="ABC transporter" evidence="6">
    <location>
        <begin position="5"/>
        <end position="236"/>
    </location>
</feature>
<keyword evidence="3" id="KW-0547">Nucleotide-binding</keyword>
<reference evidence="7" key="1">
    <citation type="submission" date="2022-06" db="EMBL/GenBank/DDBJ databases">
        <title>Sneathiella actinostolidae sp. nov., isolated from a sea anemonein the Western Pacific Ocean.</title>
        <authorList>
            <person name="Wei M.J."/>
        </authorList>
    </citation>
    <scope>NUCLEOTIDE SEQUENCE</scope>
    <source>
        <strain evidence="7">PHK-P5</strain>
    </source>
</reference>
<keyword evidence="5" id="KW-0029">Amino-acid transport</keyword>
<dbReference type="PANTHER" id="PTHR43820">
    <property type="entry name" value="HIGH-AFFINITY BRANCHED-CHAIN AMINO ACID TRANSPORT ATP-BINDING PROTEIN LIVF"/>
    <property type="match status" value="1"/>
</dbReference>
<evidence type="ECO:0000259" key="6">
    <source>
        <dbReference type="PROSITE" id="PS50893"/>
    </source>
</evidence>
<dbReference type="PROSITE" id="PS00211">
    <property type="entry name" value="ABC_TRANSPORTER_1"/>
    <property type="match status" value="1"/>
</dbReference>
<accession>A0ABY4W8M5</accession>
<dbReference type="Pfam" id="PF00005">
    <property type="entry name" value="ABC_tran"/>
    <property type="match status" value="1"/>
</dbReference>
<evidence type="ECO:0000256" key="3">
    <source>
        <dbReference type="ARBA" id="ARBA00022741"/>
    </source>
</evidence>
<dbReference type="InterPro" id="IPR003593">
    <property type="entry name" value="AAA+_ATPase"/>
</dbReference>
<dbReference type="SMART" id="SM00382">
    <property type="entry name" value="AAA"/>
    <property type="match status" value="1"/>
</dbReference>
<evidence type="ECO:0000256" key="2">
    <source>
        <dbReference type="ARBA" id="ARBA00022448"/>
    </source>
</evidence>
<dbReference type="EMBL" id="CP098747">
    <property type="protein sequence ID" value="USG61001.1"/>
    <property type="molecule type" value="Genomic_DNA"/>
</dbReference>
<dbReference type="SUPFAM" id="SSF52540">
    <property type="entry name" value="P-loop containing nucleoside triphosphate hydrolases"/>
    <property type="match status" value="1"/>
</dbReference>
<keyword evidence="8" id="KW-1185">Reference proteome</keyword>
<dbReference type="InterPro" id="IPR003439">
    <property type="entry name" value="ABC_transporter-like_ATP-bd"/>
</dbReference>
<evidence type="ECO:0000313" key="7">
    <source>
        <dbReference type="EMBL" id="USG61001.1"/>
    </source>
</evidence>
<evidence type="ECO:0000256" key="4">
    <source>
        <dbReference type="ARBA" id="ARBA00022840"/>
    </source>
</evidence>
<name>A0ABY4W8M5_9PROT</name>
<dbReference type="GO" id="GO:0005524">
    <property type="term" value="F:ATP binding"/>
    <property type="evidence" value="ECO:0007669"/>
    <property type="project" value="UniProtKB-KW"/>
</dbReference>
<dbReference type="InterPro" id="IPR017871">
    <property type="entry name" value="ABC_transporter-like_CS"/>
</dbReference>
<keyword evidence="2" id="KW-0813">Transport</keyword>